<keyword evidence="8" id="KW-1185">Reference proteome</keyword>
<dbReference type="Proteomes" id="UP000245622">
    <property type="component" value="Chromosome 1"/>
</dbReference>
<keyword evidence="5 6" id="KW-0472">Membrane</keyword>
<dbReference type="GO" id="GO:0016829">
    <property type="term" value="F:lyase activity"/>
    <property type="evidence" value="ECO:0007669"/>
    <property type="project" value="UniProtKB-KW"/>
</dbReference>
<keyword evidence="4 6" id="KW-1133">Transmembrane helix</keyword>
<keyword evidence="2" id="KW-1003">Cell membrane</keyword>
<sequence length="106" mass="11616">MGENLNLIQALYITISSMAMVFIILLVISGVLSLFKYIFKKENAVKASNVKDISKGTVNNIKNDSVQENINIDEDEKIVVALAASIMAGDGIPNPNLHIKRITRIS</sequence>
<comment type="subcellular location">
    <subcellularLocation>
        <location evidence="1">Cell membrane</location>
    </subcellularLocation>
</comment>
<evidence type="ECO:0000256" key="3">
    <source>
        <dbReference type="ARBA" id="ARBA00022692"/>
    </source>
</evidence>
<proteinExistence type="predicted"/>
<dbReference type="Pfam" id="PF04277">
    <property type="entry name" value="OAD_gamma"/>
    <property type="match status" value="1"/>
</dbReference>
<evidence type="ECO:0000256" key="6">
    <source>
        <dbReference type="SAM" id="Phobius"/>
    </source>
</evidence>
<evidence type="ECO:0000256" key="4">
    <source>
        <dbReference type="ARBA" id="ARBA00022989"/>
    </source>
</evidence>
<organism evidence="7 8">
    <name type="scientific">Romboutsia ilealis</name>
    <dbReference type="NCBI Taxonomy" id="1115758"/>
    <lineage>
        <taxon>Bacteria</taxon>
        <taxon>Bacillati</taxon>
        <taxon>Bacillota</taxon>
        <taxon>Clostridia</taxon>
        <taxon>Peptostreptococcales</taxon>
        <taxon>Peptostreptococcaceae</taxon>
        <taxon>Romboutsia</taxon>
    </lineage>
</organism>
<dbReference type="EMBL" id="LN555523">
    <property type="protein sequence ID" value="CED93579.1"/>
    <property type="molecule type" value="Genomic_DNA"/>
</dbReference>
<reference evidence="7 8" key="1">
    <citation type="submission" date="2014-04" db="EMBL/GenBank/DDBJ databases">
        <authorList>
            <person name="Hornung B.V."/>
        </authorList>
    </citation>
    <scope>NUCLEOTIDE SEQUENCE [LARGE SCALE GENOMIC DNA]</scope>
    <source>
        <strain evidence="7 8">CRIB</strain>
    </source>
</reference>
<dbReference type="AlphaFoldDB" id="A0A1V1I0B8"/>
<dbReference type="GO" id="GO:0015081">
    <property type="term" value="F:sodium ion transmembrane transporter activity"/>
    <property type="evidence" value="ECO:0007669"/>
    <property type="project" value="InterPro"/>
</dbReference>
<protein>
    <submittedName>
        <fullName evidence="7">Oxaloacetate decarboxylase, gamma subunit</fullName>
        <ecNumber evidence="7">4.1.1.3</ecNumber>
    </submittedName>
</protein>
<dbReference type="GO" id="GO:0036376">
    <property type="term" value="P:sodium ion export across plasma membrane"/>
    <property type="evidence" value="ECO:0007669"/>
    <property type="project" value="InterPro"/>
</dbReference>
<name>A0A1V1I0B8_9FIRM</name>
<dbReference type="GO" id="GO:0005886">
    <property type="term" value="C:plasma membrane"/>
    <property type="evidence" value="ECO:0007669"/>
    <property type="project" value="UniProtKB-SubCell"/>
</dbReference>
<keyword evidence="7" id="KW-0456">Lyase</keyword>
<dbReference type="InterPro" id="IPR005899">
    <property type="entry name" value="Na_pump_deCOase"/>
</dbReference>
<evidence type="ECO:0000256" key="1">
    <source>
        <dbReference type="ARBA" id="ARBA00004236"/>
    </source>
</evidence>
<accession>A0A1V1I0B8</accession>
<gene>
    <name evidence="7" type="ORF">CRIB_827</name>
</gene>
<dbReference type="KEGG" id="ril:CRIB_827"/>
<keyword evidence="3 6" id="KW-0812">Transmembrane</keyword>
<evidence type="ECO:0000256" key="5">
    <source>
        <dbReference type="ARBA" id="ARBA00023136"/>
    </source>
</evidence>
<dbReference type="EC" id="4.1.1.3" evidence="7"/>
<evidence type="ECO:0000256" key="2">
    <source>
        <dbReference type="ARBA" id="ARBA00022475"/>
    </source>
</evidence>
<evidence type="ECO:0000313" key="8">
    <source>
        <dbReference type="Proteomes" id="UP000245622"/>
    </source>
</evidence>
<feature type="transmembrane region" description="Helical" evidence="6">
    <location>
        <begin position="12"/>
        <end position="39"/>
    </location>
</feature>
<dbReference type="RefSeq" id="WP_180703283.1">
    <property type="nucleotide sequence ID" value="NZ_LN555523.1"/>
</dbReference>
<evidence type="ECO:0000313" key="7">
    <source>
        <dbReference type="EMBL" id="CED93579.1"/>
    </source>
</evidence>
<dbReference type="GeneID" id="82205009"/>